<gene>
    <name evidence="1" type="ORF">RPERSI_LOCUS28259</name>
</gene>
<comment type="caution">
    <text evidence="1">The sequence shown here is derived from an EMBL/GenBank/DDBJ whole genome shotgun (WGS) entry which is preliminary data.</text>
</comment>
<proteinExistence type="predicted"/>
<feature type="non-terminal residue" evidence="1">
    <location>
        <position position="81"/>
    </location>
</feature>
<evidence type="ECO:0000313" key="1">
    <source>
        <dbReference type="EMBL" id="CAG8831776.1"/>
    </source>
</evidence>
<dbReference type="EMBL" id="CAJVQC010102198">
    <property type="protein sequence ID" value="CAG8831776.1"/>
    <property type="molecule type" value="Genomic_DNA"/>
</dbReference>
<sequence length="81" mass="9745">DYAYSIQNFNYLPPHQTQEGFNISNFELEMFVDINDKEVHMNGSKHFNHAQGHKPLFLWTREICRHFILAICDEKYNTIKR</sequence>
<keyword evidence="2" id="KW-1185">Reference proteome</keyword>
<organism evidence="1 2">
    <name type="scientific">Racocetra persica</name>
    <dbReference type="NCBI Taxonomy" id="160502"/>
    <lineage>
        <taxon>Eukaryota</taxon>
        <taxon>Fungi</taxon>
        <taxon>Fungi incertae sedis</taxon>
        <taxon>Mucoromycota</taxon>
        <taxon>Glomeromycotina</taxon>
        <taxon>Glomeromycetes</taxon>
        <taxon>Diversisporales</taxon>
        <taxon>Gigasporaceae</taxon>
        <taxon>Racocetra</taxon>
    </lineage>
</organism>
<protein>
    <submittedName>
        <fullName evidence="1">27153_t:CDS:1</fullName>
    </submittedName>
</protein>
<feature type="non-terminal residue" evidence="1">
    <location>
        <position position="1"/>
    </location>
</feature>
<reference evidence="1" key="1">
    <citation type="submission" date="2021-06" db="EMBL/GenBank/DDBJ databases">
        <authorList>
            <person name="Kallberg Y."/>
            <person name="Tangrot J."/>
            <person name="Rosling A."/>
        </authorList>
    </citation>
    <scope>NUCLEOTIDE SEQUENCE</scope>
    <source>
        <strain evidence="1">MA461A</strain>
    </source>
</reference>
<dbReference type="Proteomes" id="UP000789920">
    <property type="component" value="Unassembled WGS sequence"/>
</dbReference>
<accession>A0ACA9SAA0</accession>
<name>A0ACA9SAA0_9GLOM</name>
<evidence type="ECO:0000313" key="2">
    <source>
        <dbReference type="Proteomes" id="UP000789920"/>
    </source>
</evidence>